<feature type="non-terminal residue" evidence="10">
    <location>
        <position position="796"/>
    </location>
</feature>
<evidence type="ECO:0000313" key="11">
    <source>
        <dbReference type="Proteomes" id="UP001432322"/>
    </source>
</evidence>
<protein>
    <recommendedName>
        <fullName evidence="9">SET domain-containing protein</fullName>
    </recommendedName>
</protein>
<dbReference type="AlphaFoldDB" id="A0AAV5VVQ4"/>
<feature type="compositionally biased region" description="Low complexity" evidence="8">
    <location>
        <begin position="32"/>
        <end position="43"/>
    </location>
</feature>
<dbReference type="GO" id="GO:0008168">
    <property type="term" value="F:methyltransferase activity"/>
    <property type="evidence" value="ECO:0007669"/>
    <property type="project" value="UniProtKB-KW"/>
</dbReference>
<evidence type="ECO:0000256" key="5">
    <source>
        <dbReference type="ARBA" id="ARBA00022691"/>
    </source>
</evidence>
<feature type="region of interest" description="Disordered" evidence="8">
    <location>
        <begin position="162"/>
        <end position="288"/>
    </location>
</feature>
<feature type="domain" description="SET" evidence="9">
    <location>
        <begin position="583"/>
        <end position="704"/>
    </location>
</feature>
<feature type="region of interest" description="Disordered" evidence="8">
    <location>
        <begin position="739"/>
        <end position="796"/>
    </location>
</feature>
<dbReference type="GO" id="GO:0032259">
    <property type="term" value="P:methylation"/>
    <property type="evidence" value="ECO:0007669"/>
    <property type="project" value="UniProtKB-KW"/>
</dbReference>
<keyword evidence="7" id="KW-0862">Zinc</keyword>
<feature type="region of interest" description="Disordered" evidence="8">
    <location>
        <begin position="1"/>
        <end position="118"/>
    </location>
</feature>
<dbReference type="SMART" id="SM00317">
    <property type="entry name" value="SET"/>
    <property type="match status" value="1"/>
</dbReference>
<proteinExistence type="predicted"/>
<gene>
    <name evidence="10" type="ORF">PFISCL1PPCAC_13437</name>
</gene>
<dbReference type="InterPro" id="IPR050973">
    <property type="entry name" value="H3K9_Histone-Lys_N-MTase"/>
</dbReference>
<evidence type="ECO:0000313" key="10">
    <source>
        <dbReference type="EMBL" id="GMT22140.1"/>
    </source>
</evidence>
<dbReference type="GO" id="GO:0005694">
    <property type="term" value="C:chromosome"/>
    <property type="evidence" value="ECO:0007669"/>
    <property type="project" value="UniProtKB-SubCell"/>
</dbReference>
<keyword evidence="11" id="KW-1185">Reference proteome</keyword>
<evidence type="ECO:0000256" key="2">
    <source>
        <dbReference type="ARBA" id="ARBA00022454"/>
    </source>
</evidence>
<dbReference type="InterPro" id="IPR001214">
    <property type="entry name" value="SET_dom"/>
</dbReference>
<sequence>MGAPIDSQPLQQQQSRPTPLEPSVDPHQETGLAAPLAPSLPLEPTIPIEHVLQEPPDDGSSDGEKGDSTSETGLAAPPPPSLPLEPTTPIVHALQEPPDDSASKRRKGHSAGEHRGLYLQRVITHVIDPEIEEQDVVPPIAAEEFVEEAADAVDETWETVAIHGESADERPAADEGKPDIGSSSSINPSASTAPIVPLPSNSATVPQQPAVVGRRRGSKKRVEDKLKRAEVPAAEKGNAGAAPVQDSAREGSRAGSETEETITAVERKKRRNAHASSQSYKNQQHNAKCLSQRKGRYVQLVVPIELPDPKIDKQVLAGINESIADWDEQYRRDLKAKKQYTLDYIIGCVKINDFAVPDDILYKYNGYSGGSWDVGSVSVDTPQFRDFMEGLALLDSVESFIVAIVGRAAFERDYPNRYLQYEVGAGKGGYAVNELSVYRGILKALQWRFNLECDKYGIPHVWIEDWTALKPDWKSLAKVVFTVVNVISEDVQQLLSALDKNLLAHLMCESTCKTCNRSARGAGITHCCGMNASIVFDSQGIPAFAKSGKPPAKGTPTSFECTDACGCDPAKCENRLLQRGRQVRVCIFRDVRKGWIHRTLDEIPATALIGEYVGEVMLEATKGVSHNYDFNTEYPVMRADGIEKPLNICAYKKGSETRFISHSCDPNSYMETTVIGRDNLQMARAAVRAKRRILAGEEVTFDYYDGMPYGVFDLDYMFEYCRCLSASCRYTEKIVKEAKQKEKEEEMREEGEQAELDAEEEEQRDGEVENEEEKEGKGDEEEEEMEEDEEREEEEE</sequence>
<keyword evidence="5" id="KW-0949">S-adenosyl-L-methionine</keyword>
<organism evidence="10 11">
    <name type="scientific">Pristionchus fissidentatus</name>
    <dbReference type="NCBI Taxonomy" id="1538716"/>
    <lineage>
        <taxon>Eukaryota</taxon>
        <taxon>Metazoa</taxon>
        <taxon>Ecdysozoa</taxon>
        <taxon>Nematoda</taxon>
        <taxon>Chromadorea</taxon>
        <taxon>Rhabditida</taxon>
        <taxon>Rhabditina</taxon>
        <taxon>Diplogasteromorpha</taxon>
        <taxon>Diplogasteroidea</taxon>
        <taxon>Neodiplogasteridae</taxon>
        <taxon>Pristionchus</taxon>
    </lineage>
</organism>
<evidence type="ECO:0000256" key="6">
    <source>
        <dbReference type="ARBA" id="ARBA00022723"/>
    </source>
</evidence>
<feature type="compositionally biased region" description="Basic and acidic residues" evidence="8">
    <location>
        <begin position="165"/>
        <end position="178"/>
    </location>
</feature>
<evidence type="ECO:0000256" key="1">
    <source>
        <dbReference type="ARBA" id="ARBA00004286"/>
    </source>
</evidence>
<reference evidence="10" key="1">
    <citation type="submission" date="2023-10" db="EMBL/GenBank/DDBJ databases">
        <title>Genome assembly of Pristionchus species.</title>
        <authorList>
            <person name="Yoshida K."/>
            <person name="Sommer R.J."/>
        </authorList>
    </citation>
    <scope>NUCLEOTIDE SEQUENCE</scope>
    <source>
        <strain evidence="10">RS5133</strain>
    </source>
</reference>
<keyword evidence="6" id="KW-0479">Metal-binding</keyword>
<feature type="compositionally biased region" description="Low complexity" evidence="8">
    <location>
        <begin position="182"/>
        <end position="195"/>
    </location>
</feature>
<dbReference type="PROSITE" id="PS50280">
    <property type="entry name" value="SET"/>
    <property type="match status" value="1"/>
</dbReference>
<feature type="compositionally biased region" description="Polar residues" evidence="8">
    <location>
        <begin position="8"/>
        <end position="17"/>
    </location>
</feature>
<dbReference type="InterPro" id="IPR046341">
    <property type="entry name" value="SET_dom_sf"/>
</dbReference>
<dbReference type="Proteomes" id="UP001432322">
    <property type="component" value="Unassembled WGS sequence"/>
</dbReference>
<evidence type="ECO:0000256" key="8">
    <source>
        <dbReference type="SAM" id="MobiDB-lite"/>
    </source>
</evidence>
<evidence type="ECO:0000256" key="4">
    <source>
        <dbReference type="ARBA" id="ARBA00022679"/>
    </source>
</evidence>
<dbReference type="Gene3D" id="2.170.270.10">
    <property type="entry name" value="SET domain"/>
    <property type="match status" value="1"/>
</dbReference>
<accession>A0AAV5VVQ4</accession>
<evidence type="ECO:0000259" key="9">
    <source>
        <dbReference type="PROSITE" id="PS50280"/>
    </source>
</evidence>
<dbReference type="Pfam" id="PF00856">
    <property type="entry name" value="SET"/>
    <property type="match status" value="1"/>
</dbReference>
<comment type="caution">
    <text evidence="10">The sequence shown here is derived from an EMBL/GenBank/DDBJ whole genome shotgun (WGS) entry which is preliminary data.</text>
</comment>
<name>A0AAV5VVQ4_9BILA</name>
<dbReference type="GO" id="GO:0046872">
    <property type="term" value="F:metal ion binding"/>
    <property type="evidence" value="ECO:0007669"/>
    <property type="project" value="UniProtKB-KW"/>
</dbReference>
<feature type="compositionally biased region" description="Polar residues" evidence="8">
    <location>
        <begin position="274"/>
        <end position="286"/>
    </location>
</feature>
<feature type="compositionally biased region" description="Acidic residues" evidence="8">
    <location>
        <begin position="747"/>
        <end position="796"/>
    </location>
</feature>
<dbReference type="PANTHER" id="PTHR46223:SF3">
    <property type="entry name" value="HISTONE-LYSINE N-METHYLTRANSFERASE SET-23"/>
    <property type="match status" value="1"/>
</dbReference>
<keyword evidence="2" id="KW-0158">Chromosome</keyword>
<keyword evidence="4" id="KW-0808">Transferase</keyword>
<dbReference type="PANTHER" id="PTHR46223">
    <property type="entry name" value="HISTONE-LYSINE N-METHYLTRANSFERASE SUV39H"/>
    <property type="match status" value="1"/>
</dbReference>
<evidence type="ECO:0000256" key="3">
    <source>
        <dbReference type="ARBA" id="ARBA00022603"/>
    </source>
</evidence>
<dbReference type="EMBL" id="BTSY01000004">
    <property type="protein sequence ID" value="GMT22140.1"/>
    <property type="molecule type" value="Genomic_DNA"/>
</dbReference>
<comment type="subcellular location">
    <subcellularLocation>
        <location evidence="1">Chromosome</location>
    </subcellularLocation>
</comment>
<evidence type="ECO:0000256" key="7">
    <source>
        <dbReference type="ARBA" id="ARBA00022833"/>
    </source>
</evidence>
<feature type="compositionally biased region" description="Basic and acidic residues" evidence="8">
    <location>
        <begin position="220"/>
        <end position="230"/>
    </location>
</feature>
<dbReference type="SUPFAM" id="SSF82199">
    <property type="entry name" value="SET domain"/>
    <property type="match status" value="1"/>
</dbReference>
<keyword evidence="3" id="KW-0489">Methyltransferase</keyword>